<dbReference type="InterPro" id="IPR015421">
    <property type="entry name" value="PyrdxlP-dep_Trfase_major"/>
</dbReference>
<comment type="caution">
    <text evidence="7">The sequence shown here is derived from an EMBL/GenBank/DDBJ whole genome shotgun (WGS) entry which is preliminary data.</text>
</comment>
<gene>
    <name evidence="7" type="ORF">CLV46_2740</name>
</gene>
<dbReference type="InterPro" id="IPR051798">
    <property type="entry name" value="Class-II_PLP-Dep_Aminotrans"/>
</dbReference>
<comment type="cofactor">
    <cofactor evidence="1">
        <name>pyridoxal 5'-phosphate</name>
        <dbReference type="ChEBI" id="CHEBI:597326"/>
    </cofactor>
</comment>
<dbReference type="OrthoDB" id="3224382at2"/>
<evidence type="ECO:0000313" key="7">
    <source>
        <dbReference type="EMBL" id="PJJ73155.1"/>
    </source>
</evidence>
<dbReference type="Pfam" id="PF00155">
    <property type="entry name" value="Aminotran_1_2"/>
    <property type="match status" value="1"/>
</dbReference>
<dbReference type="EMBL" id="PGFF01000001">
    <property type="protein sequence ID" value="PJJ73155.1"/>
    <property type="molecule type" value="Genomic_DNA"/>
</dbReference>
<evidence type="ECO:0000259" key="6">
    <source>
        <dbReference type="Pfam" id="PF00155"/>
    </source>
</evidence>
<organism evidence="7 8">
    <name type="scientific">Diaminobutyricimonas aerilata</name>
    <dbReference type="NCBI Taxonomy" id="1162967"/>
    <lineage>
        <taxon>Bacteria</taxon>
        <taxon>Bacillati</taxon>
        <taxon>Actinomycetota</taxon>
        <taxon>Actinomycetes</taxon>
        <taxon>Micrococcales</taxon>
        <taxon>Microbacteriaceae</taxon>
        <taxon>Diaminobutyricimonas</taxon>
    </lineage>
</organism>
<evidence type="ECO:0000313" key="8">
    <source>
        <dbReference type="Proteomes" id="UP000228758"/>
    </source>
</evidence>
<dbReference type="GO" id="GO:0030170">
    <property type="term" value="F:pyridoxal phosphate binding"/>
    <property type="evidence" value="ECO:0007669"/>
    <property type="project" value="InterPro"/>
</dbReference>
<evidence type="ECO:0000256" key="1">
    <source>
        <dbReference type="ARBA" id="ARBA00001933"/>
    </source>
</evidence>
<accession>A0A2M9CMQ1</accession>
<dbReference type="PANTHER" id="PTHR43525">
    <property type="entry name" value="PROTEIN MALY"/>
    <property type="match status" value="1"/>
</dbReference>
<sequence length="378" mass="40802">MLSADPIESLRRRTSEKWTTYPADVLPLFVAEMDYPLAPPIIAAVTERITASDTGYVGSPGPLAPAFAGFAARRWGWEVDEAGLRTATDVSVGIVETLRQAIRPGDRVVITPPVYPPFFDLVPEAGGVVEKVPLVDGGDGWALDLDGIERALAAGARAVLLCNPHNPLGLVHPREHLERLAELAAEHDATIVSDEIHGALVHTDARFIPFLSVSDAARRHGVTITSASKAWNVAGLKCALMVGASDRTVALFERMPEEVGYRASILGLHANAAAFGEGDAWLDDALAAIEHNRRLLATLLEEHLPGVRYRQPRASYLAWLDFRQAEGWGADPSVRALERGRVALNPGPTFGEQGRGHARLNLACSPEVLTEAIERLAR</sequence>
<name>A0A2M9CMQ1_9MICO</name>
<dbReference type="CDD" id="cd00609">
    <property type="entry name" value="AAT_like"/>
    <property type="match status" value="1"/>
</dbReference>
<dbReference type="GO" id="GO:0047804">
    <property type="term" value="F:cysteine-S-conjugate beta-lyase activity"/>
    <property type="evidence" value="ECO:0007669"/>
    <property type="project" value="UniProtKB-EC"/>
</dbReference>
<reference evidence="7 8" key="1">
    <citation type="submission" date="2017-11" db="EMBL/GenBank/DDBJ databases">
        <title>Genomic Encyclopedia of Archaeal and Bacterial Type Strains, Phase II (KMG-II): From Individual Species to Whole Genera.</title>
        <authorList>
            <person name="Goeker M."/>
        </authorList>
    </citation>
    <scope>NUCLEOTIDE SEQUENCE [LARGE SCALE GENOMIC DNA]</scope>
    <source>
        <strain evidence="7 8">DSM 27393</strain>
    </source>
</reference>
<proteinExistence type="inferred from homology"/>
<dbReference type="InterPro" id="IPR015424">
    <property type="entry name" value="PyrdxlP-dep_Trfase"/>
</dbReference>
<keyword evidence="3" id="KW-0663">Pyridoxal phosphate</keyword>
<keyword evidence="8" id="KW-1185">Reference proteome</keyword>
<keyword evidence="4 7" id="KW-0456">Lyase</keyword>
<dbReference type="Gene3D" id="3.40.640.10">
    <property type="entry name" value="Type I PLP-dependent aspartate aminotransferase-like (Major domain)"/>
    <property type="match status" value="1"/>
</dbReference>
<evidence type="ECO:0000256" key="2">
    <source>
        <dbReference type="ARBA" id="ARBA00012224"/>
    </source>
</evidence>
<dbReference type="PANTHER" id="PTHR43525:SF2">
    <property type="entry name" value="CYSTATHIONINE BETA-LYASE-RELATED"/>
    <property type="match status" value="1"/>
</dbReference>
<comment type="similarity">
    <text evidence="5">Belongs to the class-II pyridoxal-phosphate-dependent aminotransferase family. MalY/PatB cystathionine beta-lyase subfamily.</text>
</comment>
<feature type="domain" description="Aminotransferase class I/classII large" evidence="6">
    <location>
        <begin position="94"/>
        <end position="376"/>
    </location>
</feature>
<evidence type="ECO:0000256" key="5">
    <source>
        <dbReference type="ARBA" id="ARBA00037974"/>
    </source>
</evidence>
<dbReference type="AlphaFoldDB" id="A0A2M9CMQ1"/>
<evidence type="ECO:0000256" key="3">
    <source>
        <dbReference type="ARBA" id="ARBA00022898"/>
    </source>
</evidence>
<dbReference type="RefSeq" id="WP_100365278.1">
    <property type="nucleotide sequence ID" value="NZ_PGFF01000001.1"/>
</dbReference>
<dbReference type="Proteomes" id="UP000228758">
    <property type="component" value="Unassembled WGS sequence"/>
</dbReference>
<dbReference type="InterPro" id="IPR015422">
    <property type="entry name" value="PyrdxlP-dep_Trfase_small"/>
</dbReference>
<dbReference type="EC" id="4.4.1.13" evidence="2"/>
<dbReference type="Gene3D" id="3.90.1150.10">
    <property type="entry name" value="Aspartate Aminotransferase, domain 1"/>
    <property type="match status" value="1"/>
</dbReference>
<evidence type="ECO:0000256" key="4">
    <source>
        <dbReference type="ARBA" id="ARBA00023239"/>
    </source>
</evidence>
<protein>
    <recommendedName>
        <fullName evidence="2">cysteine-S-conjugate beta-lyase</fullName>
        <ecNumber evidence="2">4.4.1.13</ecNumber>
    </recommendedName>
</protein>
<dbReference type="SUPFAM" id="SSF53383">
    <property type="entry name" value="PLP-dependent transferases"/>
    <property type="match status" value="1"/>
</dbReference>
<dbReference type="InterPro" id="IPR004839">
    <property type="entry name" value="Aminotransferase_I/II_large"/>
</dbReference>